<dbReference type="SMART" id="SM00354">
    <property type="entry name" value="HTH_LACI"/>
    <property type="match status" value="1"/>
</dbReference>
<evidence type="ECO:0000256" key="1">
    <source>
        <dbReference type="ARBA" id="ARBA00023015"/>
    </source>
</evidence>
<keyword evidence="2" id="KW-0238">DNA-binding</keyword>
<evidence type="ECO:0000259" key="4">
    <source>
        <dbReference type="PROSITE" id="PS50932"/>
    </source>
</evidence>
<dbReference type="InterPro" id="IPR000843">
    <property type="entry name" value="HTH_LacI"/>
</dbReference>
<dbReference type="Gene3D" id="3.40.50.2300">
    <property type="match status" value="2"/>
</dbReference>
<dbReference type="InterPro" id="IPR046335">
    <property type="entry name" value="LacI/GalR-like_sensor"/>
</dbReference>
<evidence type="ECO:0000256" key="2">
    <source>
        <dbReference type="ARBA" id="ARBA00023125"/>
    </source>
</evidence>
<name>A0A1H9WXA5_BUTFI</name>
<dbReference type="SUPFAM" id="SSF53822">
    <property type="entry name" value="Periplasmic binding protein-like I"/>
    <property type="match status" value="1"/>
</dbReference>
<dbReference type="GO" id="GO:0000976">
    <property type="term" value="F:transcription cis-regulatory region binding"/>
    <property type="evidence" value="ECO:0007669"/>
    <property type="project" value="TreeGrafter"/>
</dbReference>
<keyword evidence="3" id="KW-0804">Transcription</keyword>
<dbReference type="GO" id="GO:0003700">
    <property type="term" value="F:DNA-binding transcription factor activity"/>
    <property type="evidence" value="ECO:0007669"/>
    <property type="project" value="TreeGrafter"/>
</dbReference>
<evidence type="ECO:0000313" key="6">
    <source>
        <dbReference type="Proteomes" id="UP000182584"/>
    </source>
</evidence>
<dbReference type="Proteomes" id="UP000182584">
    <property type="component" value="Unassembled WGS sequence"/>
</dbReference>
<dbReference type="AlphaFoldDB" id="A0A1H9WXA5"/>
<dbReference type="PANTHER" id="PTHR30146">
    <property type="entry name" value="LACI-RELATED TRANSCRIPTIONAL REPRESSOR"/>
    <property type="match status" value="1"/>
</dbReference>
<dbReference type="RefSeq" id="WP_027206945.1">
    <property type="nucleotide sequence ID" value="NZ_FOGJ01000036.1"/>
</dbReference>
<evidence type="ECO:0000313" key="5">
    <source>
        <dbReference type="EMBL" id="SES38317.1"/>
    </source>
</evidence>
<dbReference type="Pfam" id="PF00356">
    <property type="entry name" value="LacI"/>
    <property type="match status" value="1"/>
</dbReference>
<dbReference type="CDD" id="cd01392">
    <property type="entry name" value="HTH_LacI"/>
    <property type="match status" value="1"/>
</dbReference>
<accession>A0A1H9WXA5</accession>
<gene>
    <name evidence="5" type="ORF">SAMN04487884_1368</name>
</gene>
<keyword evidence="1" id="KW-0805">Transcription regulation</keyword>
<dbReference type="InterPro" id="IPR028082">
    <property type="entry name" value="Peripla_BP_I"/>
</dbReference>
<organism evidence="5 6">
    <name type="scientific">Butyrivibrio fibrisolvens</name>
    <dbReference type="NCBI Taxonomy" id="831"/>
    <lineage>
        <taxon>Bacteria</taxon>
        <taxon>Bacillati</taxon>
        <taxon>Bacillota</taxon>
        <taxon>Clostridia</taxon>
        <taxon>Lachnospirales</taxon>
        <taxon>Lachnospiraceae</taxon>
        <taxon>Butyrivibrio</taxon>
    </lineage>
</organism>
<sequence>MSATIYDLAKAAGVSISTVSKALSDSYSISEKTKERIREIAESMGYQPNARARSFARRKNGIILFAADLSKGVGFENPHMFEIVTGVDRYLEEKGYSLILKHVSKDTAPEAIKELMHSEEADGIILHAGILTKQLAFVLGKEAYPHLVIGKPDFTTTISWIDVSHESAGQIAANYLLDKGYRRIIFLMGDEKEDQISLRRLDGINMVFEEEELQIETITNVTSYGESRVVTEEILKRKNIPEVILCTNNYLALGCIQSIHAKRLDIPSDIALMTFDNYPFSMLAEPTLTAIEVDMYEMGAQAARFMLQKIKKPNLQTQSFCTTPVLLERDST</sequence>
<dbReference type="Gene3D" id="1.10.260.40">
    <property type="entry name" value="lambda repressor-like DNA-binding domains"/>
    <property type="match status" value="1"/>
</dbReference>
<dbReference type="Pfam" id="PF13377">
    <property type="entry name" value="Peripla_BP_3"/>
    <property type="match status" value="1"/>
</dbReference>
<reference evidence="5 6" key="1">
    <citation type="submission" date="2016-10" db="EMBL/GenBank/DDBJ databases">
        <authorList>
            <person name="de Groot N.N."/>
        </authorList>
    </citation>
    <scope>NUCLEOTIDE SEQUENCE [LARGE SCALE GENOMIC DNA]</scope>
    <source>
        <strain evidence="5 6">AR40</strain>
    </source>
</reference>
<dbReference type="InterPro" id="IPR010982">
    <property type="entry name" value="Lambda_DNA-bd_dom_sf"/>
</dbReference>
<dbReference type="PROSITE" id="PS50932">
    <property type="entry name" value="HTH_LACI_2"/>
    <property type="match status" value="1"/>
</dbReference>
<dbReference type="CDD" id="cd06267">
    <property type="entry name" value="PBP1_LacI_sugar_binding-like"/>
    <property type="match status" value="1"/>
</dbReference>
<evidence type="ECO:0000256" key="3">
    <source>
        <dbReference type="ARBA" id="ARBA00023163"/>
    </source>
</evidence>
<proteinExistence type="predicted"/>
<dbReference type="EMBL" id="FOGJ01000036">
    <property type="protein sequence ID" value="SES38317.1"/>
    <property type="molecule type" value="Genomic_DNA"/>
</dbReference>
<dbReference type="PROSITE" id="PS00356">
    <property type="entry name" value="HTH_LACI_1"/>
    <property type="match status" value="1"/>
</dbReference>
<feature type="domain" description="HTH lacI-type" evidence="4">
    <location>
        <begin position="3"/>
        <end position="57"/>
    </location>
</feature>
<dbReference type="OrthoDB" id="9788209at2"/>
<dbReference type="SUPFAM" id="SSF47413">
    <property type="entry name" value="lambda repressor-like DNA-binding domains"/>
    <property type="match status" value="1"/>
</dbReference>
<dbReference type="PANTHER" id="PTHR30146:SF154">
    <property type="entry name" value="TRANSCRIPTION REGULATOR, MEMBER OF GALR FAMILY"/>
    <property type="match status" value="1"/>
</dbReference>
<protein>
    <submittedName>
        <fullName evidence="5">Transcriptional regulator, LacI family</fullName>
    </submittedName>
</protein>